<evidence type="ECO:0000256" key="3">
    <source>
        <dbReference type="ARBA" id="ARBA00022729"/>
    </source>
</evidence>
<sequence>MHKSSLTFTAFVGLLSFGVQGQVNAAGVLDKIKDTKTITIGYRESSVPFSYLGNDQQPIGYTIDLCKHVVNALAKSVAQPSLNVKYIPVNSANRIPLLKNGTIDMECGGTSSSVERLKQVSFSVATFASRPRWLVKTSEGIQSVDDLKGKNVVVTQGSNAVPLAVEISKKDNQNLRIQQAKDHAESMMMLSQGRASAFLEDDILLAAKKADAPNPSDYTMLTGGYTVTYYGIMLPKDDSPFKKVVDDELGNLMASGEFEAIYKKWFESAIPPNNINLNVPMSEQLRARVAHPSDEVQ</sequence>
<feature type="chain" id="PRO_5015552040" evidence="4">
    <location>
        <begin position="26"/>
        <end position="297"/>
    </location>
</feature>
<name>A0A2U1TNV3_9GAMM</name>
<keyword evidence="2" id="KW-0813">Transport</keyword>
<accession>A0A2U1TNV3</accession>
<evidence type="ECO:0000313" key="7">
    <source>
        <dbReference type="Proteomes" id="UP000245138"/>
    </source>
</evidence>
<dbReference type="SMART" id="SM00062">
    <property type="entry name" value="PBPb"/>
    <property type="match status" value="1"/>
</dbReference>
<dbReference type="InterPro" id="IPR051455">
    <property type="entry name" value="Bact_solute-bind_prot3"/>
</dbReference>
<organism evidence="6 7">
    <name type="scientific">Brenneria roseae subsp. americana</name>
    <dbReference type="NCBI Taxonomy" id="1508507"/>
    <lineage>
        <taxon>Bacteria</taxon>
        <taxon>Pseudomonadati</taxon>
        <taxon>Pseudomonadota</taxon>
        <taxon>Gammaproteobacteria</taxon>
        <taxon>Enterobacterales</taxon>
        <taxon>Pectobacteriaceae</taxon>
        <taxon>Brenneria</taxon>
    </lineage>
</organism>
<proteinExistence type="inferred from homology"/>
<reference evidence="6 7" key="1">
    <citation type="submission" date="2018-04" db="EMBL/GenBank/DDBJ databases">
        <title>Brenneria corticis sp.nov.</title>
        <authorList>
            <person name="Li Y."/>
        </authorList>
    </citation>
    <scope>NUCLEOTIDE SEQUENCE [LARGE SCALE GENOMIC DNA]</scope>
    <source>
        <strain evidence="6 7">LMG 27715</strain>
    </source>
</reference>
<protein>
    <submittedName>
        <fullName evidence="6">Amino acid ABC transporter substrate-binding protein</fullName>
    </submittedName>
</protein>
<keyword evidence="7" id="KW-1185">Reference proteome</keyword>
<comment type="similarity">
    <text evidence="1">Belongs to the bacterial solute-binding protein 3 family.</text>
</comment>
<gene>
    <name evidence="6" type="ORF">B4923_14425</name>
</gene>
<evidence type="ECO:0000256" key="2">
    <source>
        <dbReference type="ARBA" id="ARBA00022448"/>
    </source>
</evidence>
<evidence type="ECO:0000256" key="4">
    <source>
        <dbReference type="SAM" id="SignalP"/>
    </source>
</evidence>
<dbReference type="PANTHER" id="PTHR30085">
    <property type="entry name" value="AMINO ACID ABC TRANSPORTER PERMEASE"/>
    <property type="match status" value="1"/>
</dbReference>
<feature type="signal peptide" evidence="4">
    <location>
        <begin position="1"/>
        <end position="25"/>
    </location>
</feature>
<dbReference type="AlphaFoldDB" id="A0A2U1TNV3"/>
<dbReference type="SUPFAM" id="SSF53850">
    <property type="entry name" value="Periplasmic binding protein-like II"/>
    <property type="match status" value="1"/>
</dbReference>
<dbReference type="PANTHER" id="PTHR30085:SF2">
    <property type="entry name" value="GLUTAMATE_ASPARTATE IMPORT SOLUTE-BINDING PROTEIN"/>
    <property type="match status" value="1"/>
</dbReference>
<dbReference type="GO" id="GO:0030288">
    <property type="term" value="C:outer membrane-bounded periplasmic space"/>
    <property type="evidence" value="ECO:0007669"/>
    <property type="project" value="TreeGrafter"/>
</dbReference>
<dbReference type="Gene3D" id="3.40.190.10">
    <property type="entry name" value="Periplasmic binding protein-like II"/>
    <property type="match status" value="2"/>
</dbReference>
<dbReference type="GO" id="GO:0006865">
    <property type="term" value="P:amino acid transport"/>
    <property type="evidence" value="ECO:0007669"/>
    <property type="project" value="TreeGrafter"/>
</dbReference>
<dbReference type="Proteomes" id="UP000245138">
    <property type="component" value="Unassembled WGS sequence"/>
</dbReference>
<dbReference type="OrthoDB" id="9149558at2"/>
<dbReference type="CDD" id="cd13688">
    <property type="entry name" value="PBP2_GltI_DEBP"/>
    <property type="match status" value="1"/>
</dbReference>
<keyword evidence="3 4" id="KW-0732">Signal</keyword>
<dbReference type="GO" id="GO:0005576">
    <property type="term" value="C:extracellular region"/>
    <property type="evidence" value="ECO:0007669"/>
    <property type="project" value="TreeGrafter"/>
</dbReference>
<dbReference type="EMBL" id="QDKJ01000011">
    <property type="protein sequence ID" value="PWC11090.1"/>
    <property type="molecule type" value="Genomic_DNA"/>
</dbReference>
<evidence type="ECO:0000313" key="6">
    <source>
        <dbReference type="EMBL" id="PWC11090.1"/>
    </source>
</evidence>
<dbReference type="InterPro" id="IPR001638">
    <property type="entry name" value="Solute-binding_3/MltF_N"/>
</dbReference>
<comment type="caution">
    <text evidence="6">The sequence shown here is derived from an EMBL/GenBank/DDBJ whole genome shotgun (WGS) entry which is preliminary data.</text>
</comment>
<feature type="domain" description="Solute-binding protein family 3/N-terminal" evidence="5">
    <location>
        <begin position="37"/>
        <end position="269"/>
    </location>
</feature>
<evidence type="ECO:0000256" key="1">
    <source>
        <dbReference type="ARBA" id="ARBA00010333"/>
    </source>
</evidence>
<dbReference type="Pfam" id="PF00497">
    <property type="entry name" value="SBP_bac_3"/>
    <property type="match status" value="1"/>
</dbReference>
<evidence type="ECO:0000259" key="5">
    <source>
        <dbReference type="SMART" id="SM00062"/>
    </source>
</evidence>